<organism evidence="2 3">
    <name type="scientific">Akanthomyces muscarius</name>
    <name type="common">Entomopathogenic fungus</name>
    <name type="synonym">Lecanicillium muscarium</name>
    <dbReference type="NCBI Taxonomy" id="2231603"/>
    <lineage>
        <taxon>Eukaryota</taxon>
        <taxon>Fungi</taxon>
        <taxon>Dikarya</taxon>
        <taxon>Ascomycota</taxon>
        <taxon>Pezizomycotina</taxon>
        <taxon>Sordariomycetes</taxon>
        <taxon>Hypocreomycetidae</taxon>
        <taxon>Hypocreales</taxon>
        <taxon>Cordycipitaceae</taxon>
        <taxon>Akanthomyces</taxon>
    </lineage>
</organism>
<dbReference type="EMBL" id="JAJHUN010000007">
    <property type="protein sequence ID" value="KAJ4154946.1"/>
    <property type="molecule type" value="Genomic_DNA"/>
</dbReference>
<dbReference type="KEGG" id="amus:LMH87_000216"/>
<feature type="region of interest" description="Disordered" evidence="1">
    <location>
        <begin position="627"/>
        <end position="671"/>
    </location>
</feature>
<evidence type="ECO:0000313" key="3">
    <source>
        <dbReference type="Proteomes" id="UP001144673"/>
    </source>
</evidence>
<gene>
    <name evidence="2" type="ORF">LMH87_000216</name>
</gene>
<sequence>MNWSNGQLARHSRRSYNKDATKQKQYFAQAKRQKATESRKRKYNAEDFVPSYLKDLPERSDGPVQDATRHRGSRRKILTLQSVPETVQQVTGFSKDGKRLEMGTRLLNLTEQNDTSIDAMRRKLLRQSDWSGVELQKPVIIRYPEATGSATKIQRRIPHDKLKSPLVETSSNHISTDAVIKIASQEYRWSPGNHSIRTWHSKGNVNGMPETPVVNRGSLYDISSSASRSFSSFVPESPCVERVLQIGRTKTGQETQLQSVSHTSPSIFDESLVKALPATHYFHPQPIRRMPQSIYTRLSGSTKNGDVAFEVQQSSPRRLQSNASSFVAVTESKSGESVVPETIEGDSSSKISNSPLERRQPSAPNRQSLFEHNLVLPPCRRSPRELTEAVYQMEQPQRSDSLASSITTPDVYRIAEGSHAGNRLSALPYRCPKPAPTNLGDEDENIMWKRFVLGPGHPVTGEAAVHCNPDAVNGEESDSRSKLGVKTSALEAPTRIASRLENASPVLDTRQGQDPTPAPGGPTPPLAVSAEGPSSTSMSLSNKPRANSDNEGPVNFREKRNGLEEVATIPVTLKDVSQSAFLELQHMALKPESTFHPPSLFVGRLAASGGASATVAVANANVPEQSGIIPAPKAPSARVMSRRRRKRRREAGRPDIRALPNIQGDPIEYTP</sequence>
<keyword evidence="3" id="KW-1185">Reference proteome</keyword>
<dbReference type="RefSeq" id="XP_056055070.1">
    <property type="nucleotide sequence ID" value="XM_056198086.1"/>
</dbReference>
<feature type="region of interest" description="Disordered" evidence="1">
    <location>
        <begin position="468"/>
        <end position="556"/>
    </location>
</feature>
<evidence type="ECO:0000256" key="1">
    <source>
        <dbReference type="SAM" id="MobiDB-lite"/>
    </source>
</evidence>
<comment type="caution">
    <text evidence="2">The sequence shown here is derived from an EMBL/GenBank/DDBJ whole genome shotgun (WGS) entry which is preliminary data.</text>
</comment>
<name>A0A9W8QEW0_AKAMU</name>
<evidence type="ECO:0000313" key="2">
    <source>
        <dbReference type="EMBL" id="KAJ4154946.1"/>
    </source>
</evidence>
<feature type="compositionally biased region" description="Basic residues" evidence="1">
    <location>
        <begin position="640"/>
        <end position="650"/>
    </location>
</feature>
<feature type="region of interest" description="Disordered" evidence="1">
    <location>
        <begin position="1"/>
        <end position="43"/>
    </location>
</feature>
<feature type="region of interest" description="Disordered" evidence="1">
    <location>
        <begin position="330"/>
        <end position="369"/>
    </location>
</feature>
<feature type="region of interest" description="Disordered" evidence="1">
    <location>
        <begin position="53"/>
        <end position="72"/>
    </location>
</feature>
<proteinExistence type="predicted"/>
<dbReference type="Proteomes" id="UP001144673">
    <property type="component" value="Chromosome 6"/>
</dbReference>
<feature type="compositionally biased region" description="Pro residues" evidence="1">
    <location>
        <begin position="516"/>
        <end position="525"/>
    </location>
</feature>
<dbReference type="GeneID" id="80887375"/>
<dbReference type="AlphaFoldDB" id="A0A9W8QEW0"/>
<reference evidence="2" key="1">
    <citation type="journal article" date="2023" name="Access Microbiol">
        <title>De-novo genome assembly for Akanthomyces muscarius, a biocontrol agent of insect agricultural pests.</title>
        <authorList>
            <person name="Erdos Z."/>
            <person name="Studholme D.J."/>
            <person name="Raymond B."/>
            <person name="Sharma M."/>
        </authorList>
    </citation>
    <scope>NUCLEOTIDE SEQUENCE</scope>
    <source>
        <strain evidence="2">Ve6</strain>
    </source>
</reference>
<accession>A0A9W8QEW0</accession>
<feature type="compositionally biased region" description="Polar residues" evidence="1">
    <location>
        <begin position="532"/>
        <end position="550"/>
    </location>
</feature>
<protein>
    <submittedName>
        <fullName evidence="2">Uncharacterized protein</fullName>
    </submittedName>
</protein>
<feature type="compositionally biased region" description="Polar residues" evidence="1">
    <location>
        <begin position="345"/>
        <end position="355"/>
    </location>
</feature>